<comment type="caution">
    <text evidence="1">The sequence shown here is derived from an EMBL/GenBank/DDBJ whole genome shotgun (WGS) entry which is preliminary data.</text>
</comment>
<sequence length="154" mass="17125">VRQTREHPEVLERYRMDKRTGRRIRRPPLTHVGLADASGTALPDWDQLLGTVKAVPSGSDGASAYHDAVFNLLNAVFYPALVHGRKEQEIHAGLKRIDIVYENAATSGFFQWLGAHYPAAFVFAECKNHGTDLANPELDQMIGRFLPERGASSE</sequence>
<dbReference type="EMBL" id="AUZX01006114">
    <property type="protein sequence ID" value="EQD65228.1"/>
    <property type="molecule type" value="Genomic_DNA"/>
</dbReference>
<accession>T1B9X5</accession>
<name>T1B9X5_9ZZZZ</name>
<reference evidence="1" key="2">
    <citation type="journal article" date="2014" name="ISME J.">
        <title>Microbial stratification in low pH oxic and suboxic macroscopic growths along an acid mine drainage.</title>
        <authorList>
            <person name="Mendez-Garcia C."/>
            <person name="Mesa V."/>
            <person name="Sprenger R.R."/>
            <person name="Richter M."/>
            <person name="Diez M.S."/>
            <person name="Solano J."/>
            <person name="Bargiela R."/>
            <person name="Golyshina O.V."/>
            <person name="Manteca A."/>
            <person name="Ramos J.L."/>
            <person name="Gallego J.R."/>
            <person name="Llorente I."/>
            <person name="Martins Dos Santos V.A."/>
            <person name="Jensen O.N."/>
            <person name="Pelaez A.I."/>
            <person name="Sanchez J."/>
            <person name="Ferrer M."/>
        </authorList>
    </citation>
    <scope>NUCLEOTIDE SEQUENCE</scope>
</reference>
<protein>
    <submittedName>
        <fullName evidence="1">Uncharacterized protein</fullName>
    </submittedName>
</protein>
<proteinExistence type="predicted"/>
<gene>
    <name evidence="1" type="ORF">B1A_08566</name>
</gene>
<reference evidence="1" key="1">
    <citation type="submission" date="2013-08" db="EMBL/GenBank/DDBJ databases">
        <authorList>
            <person name="Mendez C."/>
            <person name="Richter M."/>
            <person name="Ferrer M."/>
            <person name="Sanchez J."/>
        </authorList>
    </citation>
    <scope>NUCLEOTIDE SEQUENCE</scope>
</reference>
<organism evidence="1">
    <name type="scientific">mine drainage metagenome</name>
    <dbReference type="NCBI Taxonomy" id="410659"/>
    <lineage>
        <taxon>unclassified sequences</taxon>
        <taxon>metagenomes</taxon>
        <taxon>ecological metagenomes</taxon>
    </lineage>
</organism>
<dbReference type="AlphaFoldDB" id="T1B9X5"/>
<feature type="non-terminal residue" evidence="1">
    <location>
        <position position="1"/>
    </location>
</feature>
<evidence type="ECO:0000313" key="1">
    <source>
        <dbReference type="EMBL" id="EQD65228.1"/>
    </source>
</evidence>